<dbReference type="NCBIfam" id="NF045611">
    <property type="entry name" value="small_CydP"/>
    <property type="match status" value="1"/>
</dbReference>
<keyword evidence="1" id="KW-0812">Transmembrane</keyword>
<evidence type="ECO:0000313" key="2">
    <source>
        <dbReference type="EMBL" id="SUO93424.1"/>
    </source>
</evidence>
<keyword evidence="1" id="KW-1133">Transmembrane helix</keyword>
<feature type="transmembrane region" description="Helical" evidence="1">
    <location>
        <begin position="12"/>
        <end position="35"/>
    </location>
</feature>
<evidence type="ECO:0000256" key="1">
    <source>
        <dbReference type="SAM" id="Phobius"/>
    </source>
</evidence>
<dbReference type="RefSeq" id="WP_072575501.1">
    <property type="nucleotide sequence ID" value="NZ_LWHB01000008.1"/>
</dbReference>
<keyword evidence="3" id="KW-1185">Reference proteome</keyword>
<dbReference type="EMBL" id="UHIC01000001">
    <property type="protein sequence ID" value="SUO93424.1"/>
    <property type="molecule type" value="Genomic_DNA"/>
</dbReference>
<dbReference type="AlphaFoldDB" id="A0A380MML3"/>
<accession>A0A380MML3</accession>
<dbReference type="InterPro" id="IPR054636">
    <property type="entry name" value="CydP"/>
</dbReference>
<evidence type="ECO:0000313" key="3">
    <source>
        <dbReference type="Proteomes" id="UP000254601"/>
    </source>
</evidence>
<name>A0A380MML3_9GAMM</name>
<gene>
    <name evidence="2" type="ORF">NCTC13337_00223</name>
</gene>
<sequence>MCSLRTYWQQLSLLQEIVIILVVKLFAICLIWWFFFAHHKVEVTSESALSAPAMHADFHKESE</sequence>
<proteinExistence type="predicted"/>
<keyword evidence="1" id="KW-0472">Membrane</keyword>
<dbReference type="Proteomes" id="UP000254601">
    <property type="component" value="Unassembled WGS sequence"/>
</dbReference>
<organism evidence="2 3">
    <name type="scientific">Suttonella ornithocola</name>
    <dbReference type="NCBI Taxonomy" id="279832"/>
    <lineage>
        <taxon>Bacteria</taxon>
        <taxon>Pseudomonadati</taxon>
        <taxon>Pseudomonadota</taxon>
        <taxon>Gammaproteobacteria</taxon>
        <taxon>Cardiobacteriales</taxon>
        <taxon>Cardiobacteriaceae</taxon>
        <taxon>Suttonella</taxon>
    </lineage>
</organism>
<protein>
    <submittedName>
        <fullName evidence="2">Uncharacterized protein</fullName>
    </submittedName>
</protein>
<reference evidence="2 3" key="1">
    <citation type="submission" date="2018-06" db="EMBL/GenBank/DDBJ databases">
        <authorList>
            <consortium name="Pathogen Informatics"/>
            <person name="Doyle S."/>
        </authorList>
    </citation>
    <scope>NUCLEOTIDE SEQUENCE [LARGE SCALE GENOMIC DNA]</scope>
    <source>
        <strain evidence="2 3">NCTC13337</strain>
    </source>
</reference>